<evidence type="ECO:0000256" key="4">
    <source>
        <dbReference type="ARBA" id="ARBA00022801"/>
    </source>
</evidence>
<dbReference type="PROSITE" id="PS50146">
    <property type="entry name" value="DAGK"/>
    <property type="match status" value="1"/>
</dbReference>
<dbReference type="Proteomes" id="UP001156441">
    <property type="component" value="Unassembled WGS sequence"/>
</dbReference>
<comment type="subcellular location">
    <subcellularLocation>
        <location evidence="1">Cell membrane</location>
        <topology evidence="1">Multi-pass membrane protein</topology>
    </subcellularLocation>
</comment>
<keyword evidence="3 7" id="KW-0812">Transmembrane</keyword>
<keyword evidence="4" id="KW-0378">Hydrolase</keyword>
<dbReference type="PANTHER" id="PTHR14969">
    <property type="entry name" value="SPHINGOSINE-1-PHOSPHATE PHOSPHOHYDROLASE"/>
    <property type="match status" value="1"/>
</dbReference>
<evidence type="ECO:0000259" key="8">
    <source>
        <dbReference type="PROSITE" id="PS50146"/>
    </source>
</evidence>
<dbReference type="RefSeq" id="WP_260192140.1">
    <property type="nucleotide sequence ID" value="NZ_JAFFZE010000014.1"/>
</dbReference>
<dbReference type="SMART" id="SM00046">
    <property type="entry name" value="DAGKc"/>
    <property type="match status" value="1"/>
</dbReference>
<dbReference type="InterPro" id="IPR036938">
    <property type="entry name" value="PAP2/HPO_sf"/>
</dbReference>
<dbReference type="Gene3D" id="2.60.200.40">
    <property type="match status" value="1"/>
</dbReference>
<evidence type="ECO:0000256" key="7">
    <source>
        <dbReference type="SAM" id="Phobius"/>
    </source>
</evidence>
<organism evidence="9 10">
    <name type="scientific">Actinophytocola gossypii</name>
    <dbReference type="NCBI Taxonomy" id="2812003"/>
    <lineage>
        <taxon>Bacteria</taxon>
        <taxon>Bacillati</taxon>
        <taxon>Actinomycetota</taxon>
        <taxon>Actinomycetes</taxon>
        <taxon>Pseudonocardiales</taxon>
        <taxon>Pseudonocardiaceae</taxon>
    </lineage>
</organism>
<evidence type="ECO:0000256" key="2">
    <source>
        <dbReference type="ARBA" id="ARBA00022475"/>
    </source>
</evidence>
<accession>A0ABT2JA47</accession>
<dbReference type="Pfam" id="PF01569">
    <property type="entry name" value="PAP2"/>
    <property type="match status" value="1"/>
</dbReference>
<evidence type="ECO:0000313" key="10">
    <source>
        <dbReference type="Proteomes" id="UP001156441"/>
    </source>
</evidence>
<dbReference type="Gene3D" id="3.40.50.10330">
    <property type="entry name" value="Probable inorganic polyphosphate/atp-NAD kinase, domain 1"/>
    <property type="match status" value="1"/>
</dbReference>
<evidence type="ECO:0000256" key="1">
    <source>
        <dbReference type="ARBA" id="ARBA00004651"/>
    </source>
</evidence>
<dbReference type="Gene3D" id="1.20.144.10">
    <property type="entry name" value="Phosphatidic acid phosphatase type 2/haloperoxidase"/>
    <property type="match status" value="1"/>
</dbReference>
<dbReference type="PANTHER" id="PTHR14969:SF62">
    <property type="entry name" value="DECAPRENYLPHOSPHORYL-5-PHOSPHORIBOSE PHOSPHATASE RV3807C-RELATED"/>
    <property type="match status" value="1"/>
</dbReference>
<dbReference type="InterPro" id="IPR017438">
    <property type="entry name" value="ATP-NAD_kinase_N"/>
</dbReference>
<evidence type="ECO:0000313" key="9">
    <source>
        <dbReference type="EMBL" id="MCT2584736.1"/>
    </source>
</evidence>
<evidence type="ECO:0000256" key="3">
    <source>
        <dbReference type="ARBA" id="ARBA00022692"/>
    </source>
</evidence>
<dbReference type="SMART" id="SM00014">
    <property type="entry name" value="acidPPc"/>
    <property type="match status" value="1"/>
</dbReference>
<feature type="transmembrane region" description="Helical" evidence="7">
    <location>
        <begin position="65"/>
        <end position="84"/>
    </location>
</feature>
<evidence type="ECO:0000256" key="5">
    <source>
        <dbReference type="ARBA" id="ARBA00022989"/>
    </source>
</evidence>
<reference evidence="9 10" key="1">
    <citation type="submission" date="2021-02" db="EMBL/GenBank/DDBJ databases">
        <title>Actinophytocola xerophila sp. nov., isolated from soil of cotton cropping field.</title>
        <authorList>
            <person name="Huang R."/>
            <person name="Chen X."/>
            <person name="Ge X."/>
            <person name="Liu W."/>
        </authorList>
    </citation>
    <scope>NUCLEOTIDE SEQUENCE [LARGE SCALE GENOMIC DNA]</scope>
    <source>
        <strain evidence="9 10">S1-96</strain>
    </source>
</reference>
<proteinExistence type="predicted"/>
<keyword evidence="2" id="KW-1003">Cell membrane</keyword>
<dbReference type="SUPFAM" id="SSF111331">
    <property type="entry name" value="NAD kinase/diacylglycerol kinase-like"/>
    <property type="match status" value="1"/>
</dbReference>
<sequence>MINRIRRSYWRVGRVDAELVRRSGELPPTPFDTLCRRAGRAADHSRLWFAVAAVLVARRGATRRAGLRGIAAIAGASMSASLVGKHLFPRRRPAAELLPVPRRNTRRPTSSSFPSGHAASAFAFASAVTMEHRAAGALVFPVAALVGYSRVHTGVHWPSDVAAGAAIGVGAACATRHWWPHGTGLPKRGEPPVDAPDVGAGDGLLVLVNPASGTDGVDPTAEILAFWPKAELVRVEPGTDPRTELTERLTAGGVRALGAAGGDGTVTRVADLAVRFGLPLVVIPAGTLDHFARDLGDTGMYDTADATQVGAAIRVDIADVTVEGRRGTDRIRFVNTASLGGYPEMVRLREKLEVRWPKWLAAALAMSRALRRAQPLPILLDGRRELVWMLFVGNGSYEPKGFGAARRASLASGTLDVRYLRADLPYSRVRFVLAALTGTLQTSHVYRHFEAPTTEIRLLAGERRIATDGEVGPLGRRFAFAVHPGALTAYRHPKT</sequence>
<dbReference type="InterPro" id="IPR000326">
    <property type="entry name" value="PAP2/HPO"/>
</dbReference>
<keyword evidence="6 7" id="KW-0472">Membrane</keyword>
<dbReference type="CDD" id="cd01610">
    <property type="entry name" value="PAP2_like"/>
    <property type="match status" value="1"/>
</dbReference>
<keyword evidence="5 7" id="KW-1133">Transmembrane helix</keyword>
<protein>
    <submittedName>
        <fullName evidence="9">Phosphatase PAP2 family protein</fullName>
    </submittedName>
</protein>
<name>A0ABT2JA47_9PSEU</name>
<dbReference type="InterPro" id="IPR016064">
    <property type="entry name" value="NAD/diacylglycerol_kinase_sf"/>
</dbReference>
<evidence type="ECO:0000256" key="6">
    <source>
        <dbReference type="ARBA" id="ARBA00023136"/>
    </source>
</evidence>
<dbReference type="InterPro" id="IPR001206">
    <property type="entry name" value="Diacylglycerol_kinase_cat_dom"/>
</dbReference>
<dbReference type="EMBL" id="JAFFZE010000014">
    <property type="protein sequence ID" value="MCT2584736.1"/>
    <property type="molecule type" value="Genomic_DNA"/>
</dbReference>
<dbReference type="Pfam" id="PF00781">
    <property type="entry name" value="DAGK_cat"/>
    <property type="match status" value="1"/>
</dbReference>
<feature type="domain" description="DAGKc" evidence="8">
    <location>
        <begin position="199"/>
        <end position="324"/>
    </location>
</feature>
<dbReference type="SUPFAM" id="SSF48317">
    <property type="entry name" value="Acid phosphatase/Vanadium-dependent haloperoxidase"/>
    <property type="match status" value="1"/>
</dbReference>
<gene>
    <name evidence="9" type="ORF">JT362_16585</name>
</gene>
<comment type="caution">
    <text evidence="9">The sequence shown here is derived from an EMBL/GenBank/DDBJ whole genome shotgun (WGS) entry which is preliminary data.</text>
</comment>
<keyword evidence="10" id="KW-1185">Reference proteome</keyword>